<dbReference type="Proteomes" id="UP000017984">
    <property type="component" value="Chromosome"/>
</dbReference>
<feature type="compositionally biased region" description="Polar residues" evidence="1">
    <location>
        <begin position="47"/>
        <end position="59"/>
    </location>
</feature>
<dbReference type="PATRIC" id="fig|1352936.5.peg.2605"/>
<feature type="compositionally biased region" description="Polar residues" evidence="1">
    <location>
        <begin position="266"/>
        <end position="281"/>
    </location>
</feature>
<dbReference type="RefSeq" id="WP_023546486.1">
    <property type="nucleotide sequence ID" value="NZ_CM002285.1"/>
</dbReference>
<dbReference type="PANTHER" id="PTHR31157:SF1">
    <property type="entry name" value="SCP DOMAIN-CONTAINING PROTEIN"/>
    <property type="match status" value="1"/>
</dbReference>
<reference evidence="3 4" key="1">
    <citation type="journal article" date="2014" name="Genome Announc.">
        <title>Draft Genome Sequence of Streptomyces roseochromogenes subsp. oscitans DS 12.976, Producer of the Aminocoumarin Antibiotic Clorobiocin.</title>
        <authorList>
            <person name="Ruckert C."/>
            <person name="Kalinowski J."/>
            <person name="Heide L."/>
            <person name="Apel A.K."/>
        </authorList>
    </citation>
    <scope>NUCLEOTIDE SEQUENCE [LARGE SCALE GENOMIC DNA]</scope>
    <source>
        <strain evidence="3 4">DS 12.976</strain>
    </source>
</reference>
<feature type="compositionally biased region" description="Gly residues" evidence="1">
    <location>
        <begin position="285"/>
        <end position="298"/>
    </location>
</feature>
<evidence type="ECO:0000313" key="4">
    <source>
        <dbReference type="Proteomes" id="UP000017984"/>
    </source>
</evidence>
<gene>
    <name evidence="3" type="ORF">M878_12305</name>
</gene>
<feature type="compositionally biased region" description="Polar residues" evidence="1">
    <location>
        <begin position="339"/>
        <end position="351"/>
    </location>
</feature>
<dbReference type="CDD" id="cd05379">
    <property type="entry name" value="CAP_bacterial"/>
    <property type="match status" value="1"/>
</dbReference>
<dbReference type="AlphaFoldDB" id="V6KXL4"/>
<feature type="region of interest" description="Disordered" evidence="1">
    <location>
        <begin position="1"/>
        <end position="154"/>
    </location>
</feature>
<dbReference type="PANTHER" id="PTHR31157">
    <property type="entry name" value="SCP DOMAIN-CONTAINING PROTEIN"/>
    <property type="match status" value="1"/>
</dbReference>
<dbReference type="Gene3D" id="3.40.33.10">
    <property type="entry name" value="CAP"/>
    <property type="match status" value="1"/>
</dbReference>
<organism evidence="3 4">
    <name type="scientific">Streptomyces roseochromogenus subsp. oscitans DS 12.976</name>
    <dbReference type="NCBI Taxonomy" id="1352936"/>
    <lineage>
        <taxon>Bacteria</taxon>
        <taxon>Bacillati</taxon>
        <taxon>Actinomycetota</taxon>
        <taxon>Actinomycetes</taxon>
        <taxon>Kitasatosporales</taxon>
        <taxon>Streptomycetaceae</taxon>
        <taxon>Streptomyces</taxon>
    </lineage>
</organism>
<name>V6KXL4_STRRC</name>
<proteinExistence type="predicted"/>
<evidence type="ECO:0000259" key="2">
    <source>
        <dbReference type="Pfam" id="PF00188"/>
    </source>
</evidence>
<comment type="caution">
    <text evidence="3">The sequence shown here is derived from an EMBL/GenBank/DDBJ whole genome shotgun (WGS) entry which is preliminary data.</text>
</comment>
<dbReference type="InterPro" id="IPR035940">
    <property type="entry name" value="CAP_sf"/>
</dbReference>
<dbReference type="SUPFAM" id="SSF55797">
    <property type="entry name" value="PR-1-like"/>
    <property type="match status" value="1"/>
</dbReference>
<evidence type="ECO:0000256" key="1">
    <source>
        <dbReference type="SAM" id="MobiDB-lite"/>
    </source>
</evidence>
<feature type="region of interest" description="Disordered" evidence="1">
    <location>
        <begin position="196"/>
        <end position="230"/>
    </location>
</feature>
<feature type="region of interest" description="Disordered" evidence="1">
    <location>
        <begin position="266"/>
        <end position="360"/>
    </location>
</feature>
<accession>V6KXL4</accession>
<feature type="compositionally biased region" description="Low complexity" evidence="1">
    <location>
        <begin position="313"/>
        <end position="337"/>
    </location>
</feature>
<protein>
    <recommendedName>
        <fullName evidence="2">SCP domain-containing protein</fullName>
    </recommendedName>
</protein>
<dbReference type="EMBL" id="AWQX01000098">
    <property type="protein sequence ID" value="EST33714.1"/>
    <property type="molecule type" value="Genomic_DNA"/>
</dbReference>
<feature type="compositionally biased region" description="Gly residues" evidence="1">
    <location>
        <begin position="196"/>
        <end position="210"/>
    </location>
</feature>
<keyword evidence="4" id="KW-1185">Reference proteome</keyword>
<dbReference type="HOGENOM" id="CLU_048111_2_0_11"/>
<evidence type="ECO:0000313" key="3">
    <source>
        <dbReference type="EMBL" id="EST33714.1"/>
    </source>
</evidence>
<sequence length="489" mass="50761">MGLVGQRESLAAQAPVDREDEEEGKDMGRHRRSAAGRAARGRATGVIRTQRSANGSGDPQHSYAAELPPAQHSYARELPPGQDAYRRELPPGQDADPYRRELPPGQDFYAYPRQLPPGQDLYAYPRELPPGLDAYPRVPAPRQDPYGGGRAPRGIAPYLNPDVYPESTGLQPLAYAHATAKAHAYLFAAEDEVRAGFGGGPGGPGGGGFPPDGDPSRGRRRRRKGSKPVRTSLIGVSAAFALGTAAVASGVVPGLQNYRLGDTHTTSDTVRAVDTPSNTAVEQGGTSGSAGSQEGGVGTSQDTAIPQSPSPSAPASQTGSASPAPTPSKTAADKPTPSGKAQSTPSRTTSAAPKARSAPMAVSTANAVEAEVLKLVNQERAKVGCTPLAANPKLTELAEAFSGDMAARGFFDHTDPDGKSPWDRAAVAGITNLGGENIARGQADAAAVMQAWMNSPGHKANILNCDFKTLGVGVHLGPGGPWWTQDFGY</sequence>
<feature type="domain" description="SCP" evidence="2">
    <location>
        <begin position="373"/>
        <end position="487"/>
    </location>
</feature>
<feature type="compositionally biased region" description="Basic residues" evidence="1">
    <location>
        <begin position="218"/>
        <end position="227"/>
    </location>
</feature>
<dbReference type="Pfam" id="PF00188">
    <property type="entry name" value="CAP"/>
    <property type="match status" value="1"/>
</dbReference>
<dbReference type="STRING" id="1352936.M878_12305"/>
<feature type="compositionally biased region" description="Low complexity" evidence="1">
    <location>
        <begin position="35"/>
        <end position="45"/>
    </location>
</feature>
<dbReference type="InterPro" id="IPR014044">
    <property type="entry name" value="CAP_dom"/>
</dbReference>